<dbReference type="InterPro" id="IPR025568">
    <property type="entry name" value="DUF4334"/>
</dbReference>
<dbReference type="RefSeq" id="WP_340291639.1">
    <property type="nucleotide sequence ID" value="NZ_JBBEOI010000045.1"/>
</dbReference>
<dbReference type="Proteomes" id="UP001595685">
    <property type="component" value="Unassembled WGS sequence"/>
</dbReference>
<dbReference type="Pfam" id="PF14231">
    <property type="entry name" value="GXWXG"/>
    <property type="match status" value="1"/>
</dbReference>
<feature type="region of interest" description="Disordered" evidence="1">
    <location>
        <begin position="1"/>
        <end position="21"/>
    </location>
</feature>
<accession>A0ABV7WLW3</accession>
<reference evidence="5" key="1">
    <citation type="journal article" date="2019" name="Int. J. Syst. Evol. Microbiol.">
        <title>The Global Catalogue of Microorganisms (GCM) 10K type strain sequencing project: providing services to taxonomists for standard genome sequencing and annotation.</title>
        <authorList>
            <consortium name="The Broad Institute Genomics Platform"/>
            <consortium name="The Broad Institute Genome Sequencing Center for Infectious Disease"/>
            <person name="Wu L."/>
            <person name="Ma J."/>
        </authorList>
    </citation>
    <scope>NUCLEOTIDE SEQUENCE [LARGE SCALE GENOMIC DNA]</scope>
    <source>
        <strain evidence="5">NCAIM B.02333</strain>
    </source>
</reference>
<dbReference type="Gene3D" id="2.40.128.580">
    <property type="entry name" value="GXWXG domain"/>
    <property type="match status" value="1"/>
</dbReference>
<dbReference type="Pfam" id="PF14232">
    <property type="entry name" value="DUF4334"/>
    <property type="match status" value="1"/>
</dbReference>
<evidence type="ECO:0000313" key="5">
    <source>
        <dbReference type="Proteomes" id="UP001595685"/>
    </source>
</evidence>
<proteinExistence type="predicted"/>
<dbReference type="InterPro" id="IPR025951">
    <property type="entry name" value="GXWXG_dom"/>
</dbReference>
<name>A0ABV7WLW3_9MICO</name>
<protein>
    <submittedName>
        <fullName evidence="4">GXWXG domain-containing protein</fullName>
    </submittedName>
</protein>
<dbReference type="EMBL" id="JBHRWW010000011">
    <property type="protein sequence ID" value="MFC3689566.1"/>
    <property type="molecule type" value="Genomic_DNA"/>
</dbReference>
<gene>
    <name evidence="4" type="ORF">ACFOLH_14540</name>
</gene>
<sequence length="188" mass="20347">MTTGPARPAGPDDGEGGPADPRLVAALEAFDAGAAVMPQDLLGRWRGSEVPTGHPMDGLLEAYRWWGKEFRSTEDVDPLLFAGRDGTVRALDPRLLPLAVAARGWAPRSAALGRVVAVAHPLLATRRPRARVRETEVRGVVGAAMVYDHLPVVDAFRRVGGTAGEEELLGLMDRRGDRVPFLFRLRRA</sequence>
<keyword evidence="5" id="KW-1185">Reference proteome</keyword>
<organism evidence="4 5">
    <name type="scientific">Aquipuribacter hungaricus</name>
    <dbReference type="NCBI Taxonomy" id="545624"/>
    <lineage>
        <taxon>Bacteria</taxon>
        <taxon>Bacillati</taxon>
        <taxon>Actinomycetota</taxon>
        <taxon>Actinomycetes</taxon>
        <taxon>Micrococcales</taxon>
        <taxon>Intrasporangiaceae</taxon>
        <taxon>Aquipuribacter</taxon>
    </lineage>
</organism>
<evidence type="ECO:0000256" key="1">
    <source>
        <dbReference type="SAM" id="MobiDB-lite"/>
    </source>
</evidence>
<evidence type="ECO:0000313" key="4">
    <source>
        <dbReference type="EMBL" id="MFC3689566.1"/>
    </source>
</evidence>
<evidence type="ECO:0000259" key="3">
    <source>
        <dbReference type="Pfam" id="PF14232"/>
    </source>
</evidence>
<comment type="caution">
    <text evidence="4">The sequence shown here is derived from an EMBL/GenBank/DDBJ whole genome shotgun (WGS) entry which is preliminary data.</text>
</comment>
<feature type="domain" description="GXWXG" evidence="2">
    <location>
        <begin position="29"/>
        <end position="86"/>
    </location>
</feature>
<evidence type="ECO:0000259" key="2">
    <source>
        <dbReference type="Pfam" id="PF14231"/>
    </source>
</evidence>
<feature type="domain" description="DUF4334" evidence="3">
    <location>
        <begin position="128"/>
        <end position="187"/>
    </location>
</feature>
<feature type="compositionally biased region" description="Low complexity" evidence="1">
    <location>
        <begin position="1"/>
        <end position="11"/>
    </location>
</feature>